<proteinExistence type="predicted"/>
<protein>
    <submittedName>
        <fullName evidence="2">Uncharacterized protein</fullName>
    </submittedName>
</protein>
<evidence type="ECO:0000313" key="2">
    <source>
        <dbReference type="EMBL" id="CAJ1390244.1"/>
    </source>
</evidence>
<gene>
    <name evidence="2" type="ORF">EVOR1521_LOCUS15722</name>
</gene>
<reference evidence="2" key="1">
    <citation type="submission" date="2023-08" db="EMBL/GenBank/DDBJ databases">
        <authorList>
            <person name="Chen Y."/>
            <person name="Shah S."/>
            <person name="Dougan E. K."/>
            <person name="Thang M."/>
            <person name="Chan C."/>
        </authorList>
    </citation>
    <scope>NUCLEOTIDE SEQUENCE</scope>
</reference>
<dbReference type="AlphaFoldDB" id="A0AA36MXL2"/>
<name>A0AA36MXL2_9DINO</name>
<organism evidence="2 3">
    <name type="scientific">Effrenium voratum</name>
    <dbReference type="NCBI Taxonomy" id="2562239"/>
    <lineage>
        <taxon>Eukaryota</taxon>
        <taxon>Sar</taxon>
        <taxon>Alveolata</taxon>
        <taxon>Dinophyceae</taxon>
        <taxon>Suessiales</taxon>
        <taxon>Symbiodiniaceae</taxon>
        <taxon>Effrenium</taxon>
    </lineage>
</organism>
<feature type="region of interest" description="Disordered" evidence="1">
    <location>
        <begin position="204"/>
        <end position="273"/>
    </location>
</feature>
<evidence type="ECO:0000256" key="1">
    <source>
        <dbReference type="SAM" id="MobiDB-lite"/>
    </source>
</evidence>
<sequence length="273" mass="30034">MAALEESYFALGEEVMQAGLDLDKEEKFRDLFDDLLAKREDVRRAAQRSTRAYVPRSRKARRSHRELPPMTEDEINLLHDVRRVIKAWSGQWIPLSQLLEDAKIRRARWKLPAGLALWEWLCLRFGDQLTTVNESSDMLLQLTDDGSPDHSLSLEERRQELSMAVFETLAVLQRDFPGGGGLSLDDLQRIPALAVRAGSFDAGLEQDEDRGGVQPARAAHGAAANRPPGAAAQGGRGEAGSGDFPPRSPRSAVACASAGCGQDSARRPAPLER</sequence>
<evidence type="ECO:0000313" key="3">
    <source>
        <dbReference type="Proteomes" id="UP001178507"/>
    </source>
</evidence>
<feature type="compositionally biased region" description="Basic and acidic residues" evidence="1">
    <location>
        <begin position="264"/>
        <end position="273"/>
    </location>
</feature>
<accession>A0AA36MXL2</accession>
<keyword evidence="3" id="KW-1185">Reference proteome</keyword>
<dbReference type="EMBL" id="CAUJNA010002035">
    <property type="protein sequence ID" value="CAJ1390244.1"/>
    <property type="molecule type" value="Genomic_DNA"/>
</dbReference>
<feature type="region of interest" description="Disordered" evidence="1">
    <location>
        <begin position="47"/>
        <end position="66"/>
    </location>
</feature>
<feature type="compositionally biased region" description="Low complexity" evidence="1">
    <location>
        <begin position="215"/>
        <end position="231"/>
    </location>
</feature>
<dbReference type="Proteomes" id="UP001178507">
    <property type="component" value="Unassembled WGS sequence"/>
</dbReference>
<comment type="caution">
    <text evidence="2">The sequence shown here is derived from an EMBL/GenBank/DDBJ whole genome shotgun (WGS) entry which is preliminary data.</text>
</comment>